<name>A0A9P4JTS8_9PLEO</name>
<accession>A0A9P4JTS8</accession>
<feature type="compositionally biased region" description="Polar residues" evidence="1">
    <location>
        <begin position="272"/>
        <end position="299"/>
    </location>
</feature>
<organism evidence="2 3">
    <name type="scientific">Delitschia confertaspora ATCC 74209</name>
    <dbReference type="NCBI Taxonomy" id="1513339"/>
    <lineage>
        <taxon>Eukaryota</taxon>
        <taxon>Fungi</taxon>
        <taxon>Dikarya</taxon>
        <taxon>Ascomycota</taxon>
        <taxon>Pezizomycotina</taxon>
        <taxon>Dothideomycetes</taxon>
        <taxon>Pleosporomycetidae</taxon>
        <taxon>Pleosporales</taxon>
        <taxon>Delitschiaceae</taxon>
        <taxon>Delitschia</taxon>
    </lineage>
</organism>
<reference evidence="2" key="1">
    <citation type="journal article" date="2020" name="Stud. Mycol.">
        <title>101 Dothideomycetes genomes: a test case for predicting lifestyles and emergence of pathogens.</title>
        <authorList>
            <person name="Haridas S."/>
            <person name="Albert R."/>
            <person name="Binder M."/>
            <person name="Bloem J."/>
            <person name="Labutti K."/>
            <person name="Salamov A."/>
            <person name="Andreopoulos B."/>
            <person name="Baker S."/>
            <person name="Barry K."/>
            <person name="Bills G."/>
            <person name="Bluhm B."/>
            <person name="Cannon C."/>
            <person name="Castanera R."/>
            <person name="Culley D."/>
            <person name="Daum C."/>
            <person name="Ezra D."/>
            <person name="Gonzalez J."/>
            <person name="Henrissat B."/>
            <person name="Kuo A."/>
            <person name="Liang C."/>
            <person name="Lipzen A."/>
            <person name="Lutzoni F."/>
            <person name="Magnuson J."/>
            <person name="Mondo S."/>
            <person name="Nolan M."/>
            <person name="Ohm R."/>
            <person name="Pangilinan J."/>
            <person name="Park H.-J."/>
            <person name="Ramirez L."/>
            <person name="Alfaro M."/>
            <person name="Sun H."/>
            <person name="Tritt A."/>
            <person name="Yoshinaga Y."/>
            <person name="Zwiers L.-H."/>
            <person name="Turgeon B."/>
            <person name="Goodwin S."/>
            <person name="Spatafora J."/>
            <person name="Crous P."/>
            <person name="Grigoriev I."/>
        </authorList>
    </citation>
    <scope>NUCLEOTIDE SEQUENCE</scope>
    <source>
        <strain evidence="2">ATCC 74209</strain>
    </source>
</reference>
<dbReference type="AlphaFoldDB" id="A0A9P4JTS8"/>
<evidence type="ECO:0000313" key="2">
    <source>
        <dbReference type="EMBL" id="KAF2205045.1"/>
    </source>
</evidence>
<feature type="region of interest" description="Disordered" evidence="1">
    <location>
        <begin position="169"/>
        <end position="342"/>
    </location>
</feature>
<dbReference type="OrthoDB" id="3945698at2759"/>
<feature type="compositionally biased region" description="Low complexity" evidence="1">
    <location>
        <begin position="77"/>
        <end position="87"/>
    </location>
</feature>
<feature type="compositionally biased region" description="Polar residues" evidence="1">
    <location>
        <begin position="101"/>
        <end position="113"/>
    </location>
</feature>
<dbReference type="EMBL" id="ML993863">
    <property type="protein sequence ID" value="KAF2205045.1"/>
    <property type="molecule type" value="Genomic_DNA"/>
</dbReference>
<protein>
    <submittedName>
        <fullName evidence="2">Uncharacterized protein</fullName>
    </submittedName>
</protein>
<feature type="compositionally biased region" description="Basic and acidic residues" evidence="1">
    <location>
        <begin position="326"/>
        <end position="336"/>
    </location>
</feature>
<feature type="compositionally biased region" description="Polar residues" evidence="1">
    <location>
        <begin position="176"/>
        <end position="191"/>
    </location>
</feature>
<evidence type="ECO:0000256" key="1">
    <source>
        <dbReference type="SAM" id="MobiDB-lite"/>
    </source>
</evidence>
<dbReference type="Proteomes" id="UP000799536">
    <property type="component" value="Unassembled WGS sequence"/>
</dbReference>
<evidence type="ECO:0000313" key="3">
    <source>
        <dbReference type="Proteomes" id="UP000799536"/>
    </source>
</evidence>
<sequence>MDFLGNIIQNSVNGFVDAGTKAVGGFAGDALIKAGDLIEQKGHAVGNNIEQAAASYGAKIAGEAVVKPPVSLPKPSLPSSKQPKALPAPKKSASGAKVASHSYTSPLTTSKTGGNVGRRPIAPGRTHTPVGMNKYPGGNLNAKPVSSAGSTTGRKTIGNAKAVAVKTAKKPLPKPFNNNIPYPTAKANPNVNPGALPRVVPRNVRTPFKPKNNQRDRNQTQNELPRPNAYAGAGSKVAVRPNQNPNAYSGGGSKTAVRPGQNTKPFSAPGADTSQPYPGTQTYPGQGNKTAVRPAQQSAYKPPATSAYKPPATSAYKPPATSAYKPPEKGKSKDNFLGKGSIRDSVAVGGASFF</sequence>
<proteinExistence type="predicted"/>
<feature type="region of interest" description="Disordered" evidence="1">
    <location>
        <begin position="71"/>
        <end position="139"/>
    </location>
</feature>
<keyword evidence="3" id="KW-1185">Reference proteome</keyword>
<gene>
    <name evidence="2" type="ORF">GQ43DRAFT_477705</name>
</gene>
<comment type="caution">
    <text evidence="2">The sequence shown here is derived from an EMBL/GenBank/DDBJ whole genome shotgun (WGS) entry which is preliminary data.</text>
</comment>